<organism evidence="3 4">
    <name type="scientific">Gallaecimonas xiamenensis 3-C-1</name>
    <dbReference type="NCBI Taxonomy" id="745411"/>
    <lineage>
        <taxon>Bacteria</taxon>
        <taxon>Pseudomonadati</taxon>
        <taxon>Pseudomonadota</taxon>
        <taxon>Gammaproteobacteria</taxon>
        <taxon>Enterobacterales</taxon>
        <taxon>Gallaecimonadaceae</taxon>
        <taxon>Gallaecimonas</taxon>
    </lineage>
</organism>
<keyword evidence="4" id="KW-1185">Reference proteome</keyword>
<evidence type="ECO:0000313" key="4">
    <source>
        <dbReference type="Proteomes" id="UP000006755"/>
    </source>
</evidence>
<evidence type="ECO:0000259" key="2">
    <source>
        <dbReference type="Pfam" id="PF12697"/>
    </source>
</evidence>
<dbReference type="Pfam" id="PF12697">
    <property type="entry name" value="Abhydrolase_6"/>
    <property type="match status" value="1"/>
</dbReference>
<feature type="domain" description="AB hydrolase-1" evidence="2">
    <location>
        <begin position="201"/>
        <end position="470"/>
    </location>
</feature>
<name>K2KBZ0_9GAMM</name>
<comment type="caution">
    <text evidence="3">The sequence shown here is derived from an EMBL/GenBank/DDBJ whole genome shotgun (WGS) entry which is preliminary data.</text>
</comment>
<dbReference type="RefSeq" id="WP_008484165.1">
    <property type="nucleotide sequence ID" value="NZ_AMRI01000010.1"/>
</dbReference>
<evidence type="ECO:0000313" key="3">
    <source>
        <dbReference type="EMBL" id="EKE74875.1"/>
    </source>
</evidence>
<reference evidence="3 4" key="1">
    <citation type="journal article" date="2012" name="J. Bacteriol.">
        <title>Genome Sequence of Gallaecimonas xiamenensis Type Strain 3-C-1.</title>
        <authorList>
            <person name="Lai Q."/>
            <person name="Wang L."/>
            <person name="Wang W."/>
            <person name="Shao Z."/>
        </authorList>
    </citation>
    <scope>NUCLEOTIDE SEQUENCE [LARGE SCALE GENOMIC DNA]</scope>
    <source>
        <strain evidence="3 4">3-C-1</strain>
    </source>
</reference>
<evidence type="ECO:0000256" key="1">
    <source>
        <dbReference type="SAM" id="SignalP"/>
    </source>
</evidence>
<dbReference type="EMBL" id="AMRI01000010">
    <property type="protein sequence ID" value="EKE74875.1"/>
    <property type="molecule type" value="Genomic_DNA"/>
</dbReference>
<accession>K2KBZ0</accession>
<keyword evidence="1" id="KW-0732">Signal</keyword>
<dbReference type="OrthoDB" id="869379at2"/>
<sequence length="481" mass="52850">MRCYYLLLLLGLAACASSPPDPELQAEAEALGWLAPGAPLTEALAQGPAEHPGLFNRLLAASLPACLAGQDCQLKVQCQGPCLGYNLAPQGRQQSGCLGALGYRFRPRDASTEPFYPVEGVFEPVTWLPVGEGAERYFQAYLPLSQPLPQGACKDLGLGYEALLGAAYIDNFEMAGFFAADKEQHFGIFQIQPLDLDKDIVLMIHGLNSSPLIWRELTLGILHDPVLRERVQVWHLYYETGGPPFYNAARIRRQLETRLAPFHQAGRQPQLALVGHSMGGIIAKLLASDPKEALWDTAFTQSYPQVRQRLGSKVDEARQILAFSPVSGVDKVFFLDTPHRGAPVSRSWLARLAAFFVTLPKKLFSAFSFTEQEQDLVRPEMRPYLQQGRPSSVEVLRADHPLLGRLAALPLAKGIAGWSVIGNQVAGCEEARDGCAFDGVVTYQSAHQDGLPELVVPSDHNAYRAPQAVALILEVLRRDYR</sequence>
<dbReference type="eggNOG" id="COG1075">
    <property type="taxonomic scope" value="Bacteria"/>
</dbReference>
<dbReference type="SUPFAM" id="SSF53474">
    <property type="entry name" value="alpha/beta-Hydrolases"/>
    <property type="match status" value="1"/>
</dbReference>
<gene>
    <name evidence="3" type="ORF">B3C1_08306</name>
</gene>
<dbReference type="STRING" id="745411.B3C1_08306"/>
<proteinExistence type="predicted"/>
<dbReference type="PATRIC" id="fig|745411.4.peg.1621"/>
<dbReference type="Gene3D" id="3.40.50.1820">
    <property type="entry name" value="alpha/beta hydrolase"/>
    <property type="match status" value="1"/>
</dbReference>
<dbReference type="InterPro" id="IPR000073">
    <property type="entry name" value="AB_hydrolase_1"/>
</dbReference>
<dbReference type="PROSITE" id="PS51257">
    <property type="entry name" value="PROKAR_LIPOPROTEIN"/>
    <property type="match status" value="1"/>
</dbReference>
<dbReference type="InterPro" id="IPR029058">
    <property type="entry name" value="AB_hydrolase_fold"/>
</dbReference>
<dbReference type="Proteomes" id="UP000006755">
    <property type="component" value="Unassembled WGS sequence"/>
</dbReference>
<feature type="signal peptide" evidence="1">
    <location>
        <begin position="1"/>
        <end position="18"/>
    </location>
</feature>
<dbReference type="AlphaFoldDB" id="K2KBZ0"/>
<protein>
    <recommendedName>
        <fullName evidence="2">AB hydrolase-1 domain-containing protein</fullName>
    </recommendedName>
</protein>
<feature type="chain" id="PRO_5003859690" description="AB hydrolase-1 domain-containing protein" evidence="1">
    <location>
        <begin position="19"/>
        <end position="481"/>
    </location>
</feature>